<evidence type="ECO:0000313" key="14">
    <source>
        <dbReference type="Proteomes" id="UP000245764"/>
    </source>
</evidence>
<gene>
    <name evidence="13" type="ORF">ZT1E4_G639</name>
</gene>
<dbReference type="Pfam" id="PF09084">
    <property type="entry name" value="NMT1"/>
    <property type="match status" value="1"/>
</dbReference>
<organism evidence="13 14">
    <name type="scientific">Zymoseptoria tritici ST99CH_1E4</name>
    <dbReference type="NCBI Taxonomy" id="1276532"/>
    <lineage>
        <taxon>Eukaryota</taxon>
        <taxon>Fungi</taxon>
        <taxon>Dikarya</taxon>
        <taxon>Ascomycota</taxon>
        <taxon>Pezizomycotina</taxon>
        <taxon>Dothideomycetes</taxon>
        <taxon>Dothideomycetidae</taxon>
        <taxon>Mycosphaerellales</taxon>
        <taxon>Mycosphaerellaceae</taxon>
        <taxon>Zymoseptoria</taxon>
    </lineage>
</organism>
<comment type="function">
    <text evidence="1 11">Responsible for the formation of the pyrimidine heterocycle in the thiamine biosynthesis pathway. Catalyzes the formation of hydroxymethylpyrimidine phosphate (HMP-P) from histidine and pyridoxal phosphate (PLP). The protein uses PLP and the active site histidine to form HMP-P, generating an inactive enzyme. The enzyme can only undergo a single turnover, which suggests it is a suicide enzyme.</text>
</comment>
<evidence type="ECO:0000256" key="9">
    <source>
        <dbReference type="ARBA" id="ARBA00023004"/>
    </source>
</evidence>
<dbReference type="EMBL" id="LT854253">
    <property type="protein sequence ID" value="SMR41861.1"/>
    <property type="molecule type" value="Genomic_DNA"/>
</dbReference>
<evidence type="ECO:0000256" key="7">
    <source>
        <dbReference type="ARBA" id="ARBA00022898"/>
    </source>
</evidence>
<dbReference type="GO" id="GO:0016740">
    <property type="term" value="F:transferase activity"/>
    <property type="evidence" value="ECO:0007669"/>
    <property type="project" value="UniProtKB-KW"/>
</dbReference>
<keyword evidence="8 11" id="KW-0784">Thiamine biosynthesis</keyword>
<evidence type="ECO:0000256" key="11">
    <source>
        <dbReference type="RuleBase" id="RU367015"/>
    </source>
</evidence>
<comment type="cofactor">
    <cofactor evidence="11">
        <name>Fe cation</name>
        <dbReference type="ChEBI" id="CHEBI:24875"/>
    </cofactor>
</comment>
<evidence type="ECO:0000256" key="4">
    <source>
        <dbReference type="ARBA" id="ARBA00011738"/>
    </source>
</evidence>
<comment type="similarity">
    <text evidence="3 11">Belongs to the NMT1/THI5 family.</text>
</comment>
<dbReference type="PANTHER" id="PTHR31528:SF1">
    <property type="entry name" value="4-AMINO-5-HYDROXYMETHYL-2-METHYLPYRIMIDINE PHOSPHATE SYNTHASE THI11-RELATED"/>
    <property type="match status" value="1"/>
</dbReference>
<protein>
    <recommendedName>
        <fullName evidence="11">4-amino-5-hydroxymethyl-2-methylpyrimidine phosphate synthase</fullName>
        <shortName evidence="11">HMP-P synthase</shortName>
        <shortName evidence="11">Hydroxymethylpyrimidine phosphate synthase</shortName>
    </recommendedName>
</protein>
<dbReference type="AlphaFoldDB" id="A0A2H1FKL4"/>
<feature type="domain" description="SsuA/THI5-like" evidence="12">
    <location>
        <begin position="16"/>
        <end position="70"/>
    </location>
</feature>
<evidence type="ECO:0000256" key="8">
    <source>
        <dbReference type="ARBA" id="ARBA00022977"/>
    </source>
</evidence>
<dbReference type="SUPFAM" id="SSF53850">
    <property type="entry name" value="Periplasmic binding protein-like II"/>
    <property type="match status" value="1"/>
</dbReference>
<evidence type="ECO:0000256" key="6">
    <source>
        <dbReference type="ARBA" id="ARBA00022723"/>
    </source>
</evidence>
<dbReference type="UniPathway" id="UPA00060"/>
<dbReference type="Proteomes" id="UP000245764">
    <property type="component" value="Chromosome 1"/>
</dbReference>
<keyword evidence="7 11" id="KW-0663">Pyridoxal phosphate</keyword>
<comment type="subunit">
    <text evidence="4 11">Homodimer.</text>
</comment>
<dbReference type="GO" id="GO:0009228">
    <property type="term" value="P:thiamine biosynthetic process"/>
    <property type="evidence" value="ECO:0007669"/>
    <property type="project" value="UniProtKB-UniRule"/>
</dbReference>
<keyword evidence="9 11" id="KW-0408">Iron</keyword>
<evidence type="ECO:0000256" key="1">
    <source>
        <dbReference type="ARBA" id="ARBA00003469"/>
    </source>
</evidence>
<sequence length="74" mass="8292">MPTDKITFLTNWHATPYHAPLYLAQAKGYFKDEGIKAAIMEPNDPSDVTEIIGSKKVDLGFKAMIHTLARDFPI</sequence>
<evidence type="ECO:0000256" key="5">
    <source>
        <dbReference type="ARBA" id="ARBA00022679"/>
    </source>
</evidence>
<dbReference type="InterPro" id="IPR027939">
    <property type="entry name" value="NMT1/THI5"/>
</dbReference>
<evidence type="ECO:0000256" key="10">
    <source>
        <dbReference type="ARBA" id="ARBA00048179"/>
    </source>
</evidence>
<name>A0A2H1FKL4_ZYMTR</name>
<dbReference type="Gene3D" id="3.40.190.10">
    <property type="entry name" value="Periplasmic binding protein-like II"/>
    <property type="match status" value="1"/>
</dbReference>
<evidence type="ECO:0000313" key="13">
    <source>
        <dbReference type="EMBL" id="SMR41861.1"/>
    </source>
</evidence>
<proteinExistence type="inferred from homology"/>
<evidence type="ECO:0000259" key="12">
    <source>
        <dbReference type="Pfam" id="PF09084"/>
    </source>
</evidence>
<dbReference type="GO" id="GO:0009229">
    <property type="term" value="P:thiamine diphosphate biosynthetic process"/>
    <property type="evidence" value="ECO:0007669"/>
    <property type="project" value="UniProtKB-UniRule"/>
</dbReference>
<accession>A0A2H1FKL4</accession>
<dbReference type="InterPro" id="IPR015168">
    <property type="entry name" value="SsuA/THI5"/>
</dbReference>
<reference evidence="14" key="1">
    <citation type="submission" date="2017-05" db="EMBL/GenBank/DDBJ databases">
        <authorList>
            <person name="Song R."/>
            <person name="Chenine A.L."/>
            <person name="Ruprecht R.M."/>
        </authorList>
    </citation>
    <scope>NUCLEOTIDE SEQUENCE [LARGE SCALE GENOMIC DNA]</scope>
</reference>
<comment type="catalytic activity">
    <reaction evidence="10">
        <text>N(6)-(pyridoxal phosphate)-L-lysyl-[4-amino-5-hydroxymethyl-2-methylpyrimidine phosphate synthase] + L-histidyl-[4-amino-5-hydroxymethyl-2-methylpyrimidine phosphate synthase] + 2 Fe(3+) + 4 H2O = L-lysyl-[4-amino-5-hydroxymethyl-2-methylpyrimidine phosphate synthase] + (2S)-2-amino-5-hydroxy-4-oxopentanoyl-[4-amino-5-hydroxymethyl-2-methylpyrimidine phosphate synthase] + 4-amino-2-methyl-5-(phosphooxymethyl)pyrimidine + 3-oxopropanoate + 2 Fe(2+) + 2 H(+)</text>
        <dbReference type="Rhea" id="RHEA:65756"/>
        <dbReference type="Rhea" id="RHEA-COMP:16892"/>
        <dbReference type="Rhea" id="RHEA-COMP:16893"/>
        <dbReference type="Rhea" id="RHEA-COMP:16894"/>
        <dbReference type="Rhea" id="RHEA-COMP:16895"/>
        <dbReference type="ChEBI" id="CHEBI:15377"/>
        <dbReference type="ChEBI" id="CHEBI:15378"/>
        <dbReference type="ChEBI" id="CHEBI:29033"/>
        <dbReference type="ChEBI" id="CHEBI:29034"/>
        <dbReference type="ChEBI" id="CHEBI:29969"/>
        <dbReference type="ChEBI" id="CHEBI:29979"/>
        <dbReference type="ChEBI" id="CHEBI:33190"/>
        <dbReference type="ChEBI" id="CHEBI:58354"/>
        <dbReference type="ChEBI" id="CHEBI:143915"/>
        <dbReference type="ChEBI" id="CHEBI:157692"/>
    </reaction>
    <physiologicalReaction direction="left-to-right" evidence="10">
        <dbReference type="Rhea" id="RHEA:65757"/>
    </physiologicalReaction>
</comment>
<keyword evidence="6" id="KW-0479">Metal-binding</keyword>
<keyword evidence="5" id="KW-0808">Transferase</keyword>
<dbReference type="PANTHER" id="PTHR31528">
    <property type="entry name" value="4-AMINO-5-HYDROXYMETHYL-2-METHYLPYRIMIDINE PHOSPHATE SYNTHASE THI11-RELATED"/>
    <property type="match status" value="1"/>
</dbReference>
<dbReference type="GO" id="GO:0046872">
    <property type="term" value="F:metal ion binding"/>
    <property type="evidence" value="ECO:0007669"/>
    <property type="project" value="UniProtKB-KW"/>
</dbReference>
<evidence type="ECO:0000256" key="3">
    <source>
        <dbReference type="ARBA" id="ARBA00009406"/>
    </source>
</evidence>
<evidence type="ECO:0000256" key="2">
    <source>
        <dbReference type="ARBA" id="ARBA00004948"/>
    </source>
</evidence>
<comment type="pathway">
    <text evidence="2 11">Cofactor biosynthesis; thiamine diphosphate biosynthesis.</text>
</comment>